<dbReference type="AlphaFoldDB" id="A0ABD3ABQ0"/>
<dbReference type="PANTHER" id="PTHR11439:SF524">
    <property type="entry name" value="RNA-DIRECTED DNA POLYMERASE, PROTEIN KINASE RLK-PELLE-DLSV FAMILY"/>
    <property type="match status" value="1"/>
</dbReference>
<comment type="caution">
    <text evidence="1">The sequence shown here is derived from an EMBL/GenBank/DDBJ whole genome shotgun (WGS) entry which is preliminary data.</text>
</comment>
<proteinExistence type="predicted"/>
<sequence>MHHPQEYHWQLVKLILHYIKGTLSLKMQLYKGNIHSMVAYSDVDCAGCPDTRRSTTGCCVYLGHNLVSWCAKKQHTVSHSNAKTEYRALATCVAEICWLRSVLRELGIHIRLPVELFCDNIAATYLARNPVNHARSKHLEIYFYFVCEWVYWGDVSIKFITSEHQIADIFTKGLLSDKFSKLTANLCIHGHTQIAGIKG</sequence>
<evidence type="ECO:0000313" key="2">
    <source>
        <dbReference type="Proteomes" id="UP001630127"/>
    </source>
</evidence>
<reference evidence="1 2" key="1">
    <citation type="submission" date="2024-11" db="EMBL/GenBank/DDBJ databases">
        <title>A near-complete genome assembly of Cinchona calisaya.</title>
        <authorList>
            <person name="Lian D.C."/>
            <person name="Zhao X.W."/>
            <person name="Wei L."/>
        </authorList>
    </citation>
    <scope>NUCLEOTIDE SEQUENCE [LARGE SCALE GENOMIC DNA]</scope>
    <source>
        <tissue evidence="1">Nenye</tissue>
    </source>
</reference>
<dbReference type="SUPFAM" id="SSF56672">
    <property type="entry name" value="DNA/RNA polymerases"/>
    <property type="match status" value="1"/>
</dbReference>
<dbReference type="Proteomes" id="UP001630127">
    <property type="component" value="Unassembled WGS sequence"/>
</dbReference>
<organism evidence="1 2">
    <name type="scientific">Cinchona calisaya</name>
    <dbReference type="NCBI Taxonomy" id="153742"/>
    <lineage>
        <taxon>Eukaryota</taxon>
        <taxon>Viridiplantae</taxon>
        <taxon>Streptophyta</taxon>
        <taxon>Embryophyta</taxon>
        <taxon>Tracheophyta</taxon>
        <taxon>Spermatophyta</taxon>
        <taxon>Magnoliopsida</taxon>
        <taxon>eudicotyledons</taxon>
        <taxon>Gunneridae</taxon>
        <taxon>Pentapetalae</taxon>
        <taxon>asterids</taxon>
        <taxon>lamiids</taxon>
        <taxon>Gentianales</taxon>
        <taxon>Rubiaceae</taxon>
        <taxon>Cinchonoideae</taxon>
        <taxon>Cinchoneae</taxon>
        <taxon>Cinchona</taxon>
    </lineage>
</organism>
<dbReference type="CDD" id="cd09272">
    <property type="entry name" value="RNase_HI_RT_Ty1"/>
    <property type="match status" value="1"/>
</dbReference>
<keyword evidence="2" id="KW-1185">Reference proteome</keyword>
<gene>
    <name evidence="1" type="ORF">ACH5RR_008476</name>
</gene>
<dbReference type="PANTHER" id="PTHR11439">
    <property type="entry name" value="GAG-POL-RELATED RETROTRANSPOSON"/>
    <property type="match status" value="1"/>
</dbReference>
<accession>A0ABD3ABQ0</accession>
<evidence type="ECO:0000313" key="1">
    <source>
        <dbReference type="EMBL" id="KAL3529154.1"/>
    </source>
</evidence>
<dbReference type="EMBL" id="JBJUIK010000004">
    <property type="protein sequence ID" value="KAL3529154.1"/>
    <property type="molecule type" value="Genomic_DNA"/>
</dbReference>
<name>A0ABD3ABQ0_9GENT</name>
<dbReference type="InterPro" id="IPR043502">
    <property type="entry name" value="DNA/RNA_pol_sf"/>
</dbReference>
<protein>
    <submittedName>
        <fullName evidence="1">Uncharacterized protein</fullName>
    </submittedName>
</protein>